<dbReference type="InterPro" id="IPR020103">
    <property type="entry name" value="PsdUridine_synth_cat_dom_sf"/>
</dbReference>
<dbReference type="GO" id="GO:0008033">
    <property type="term" value="P:tRNA processing"/>
    <property type="evidence" value="ECO:0007669"/>
    <property type="project" value="UniProtKB-KW"/>
</dbReference>
<dbReference type="GO" id="GO:0003723">
    <property type="term" value="F:RNA binding"/>
    <property type="evidence" value="ECO:0007669"/>
    <property type="project" value="InterPro"/>
</dbReference>
<evidence type="ECO:0000256" key="1">
    <source>
        <dbReference type="ARBA" id="ARBA00007953"/>
    </source>
</evidence>
<dbReference type="InterPro" id="IPR042214">
    <property type="entry name" value="TruD_catalytic"/>
</dbReference>
<reference evidence="6 7" key="1">
    <citation type="journal article" date="2023" name="G3 (Bethesda)">
        <title>A chromosome-length genome assembly and annotation of blackberry (Rubus argutus, cv. 'Hillquist').</title>
        <authorList>
            <person name="Bruna T."/>
            <person name="Aryal R."/>
            <person name="Dudchenko O."/>
            <person name="Sargent D.J."/>
            <person name="Mead D."/>
            <person name="Buti M."/>
            <person name="Cavallini A."/>
            <person name="Hytonen T."/>
            <person name="Andres J."/>
            <person name="Pham M."/>
            <person name="Weisz D."/>
            <person name="Mascagni F."/>
            <person name="Usai G."/>
            <person name="Natali L."/>
            <person name="Bassil N."/>
            <person name="Fernandez G.E."/>
            <person name="Lomsadze A."/>
            <person name="Armour M."/>
            <person name="Olukolu B."/>
            <person name="Poorten T."/>
            <person name="Britton C."/>
            <person name="Davik J."/>
            <person name="Ashrafi H."/>
            <person name="Aiden E.L."/>
            <person name="Borodovsky M."/>
            <person name="Worthington M."/>
        </authorList>
    </citation>
    <scope>NUCLEOTIDE SEQUENCE [LARGE SCALE GENOMIC DNA]</scope>
    <source>
        <strain evidence="6">PI 553951</strain>
    </source>
</reference>
<feature type="region of interest" description="Disordered" evidence="4">
    <location>
        <begin position="646"/>
        <end position="667"/>
    </location>
</feature>
<dbReference type="PANTHER" id="PTHR13326">
    <property type="entry name" value="TRNA PSEUDOURIDINE SYNTHASE D"/>
    <property type="match status" value="1"/>
</dbReference>
<dbReference type="InterPro" id="IPR020119">
    <property type="entry name" value="PsdUridine_synth_TruD_CS"/>
</dbReference>
<keyword evidence="3" id="KW-0413">Isomerase</keyword>
<dbReference type="InterPro" id="IPR011760">
    <property type="entry name" value="PsdUridine_synth_TruD_insert"/>
</dbReference>
<evidence type="ECO:0000313" key="6">
    <source>
        <dbReference type="EMBL" id="KAK9919580.1"/>
    </source>
</evidence>
<dbReference type="EMBL" id="JBEDUW010000006">
    <property type="protein sequence ID" value="KAK9919580.1"/>
    <property type="molecule type" value="Genomic_DNA"/>
</dbReference>
<dbReference type="CDD" id="cd02576">
    <property type="entry name" value="PseudoU_synth_ScPUS7"/>
    <property type="match status" value="1"/>
</dbReference>
<dbReference type="GO" id="GO:0009982">
    <property type="term" value="F:pseudouridine synthase activity"/>
    <property type="evidence" value="ECO:0007669"/>
    <property type="project" value="InterPro"/>
</dbReference>
<evidence type="ECO:0000256" key="4">
    <source>
        <dbReference type="SAM" id="MobiDB-lite"/>
    </source>
</evidence>
<dbReference type="PANTHER" id="PTHR13326:SF21">
    <property type="entry name" value="PSEUDOURIDYLATE SYNTHASE PUS7L"/>
    <property type="match status" value="1"/>
</dbReference>
<feature type="domain" description="TRUD" evidence="5">
    <location>
        <begin position="333"/>
        <end position="577"/>
    </location>
</feature>
<comment type="similarity">
    <text evidence="1">Belongs to the pseudouridine synthase TruD family.</text>
</comment>
<keyword evidence="2" id="KW-0819">tRNA processing</keyword>
<dbReference type="GO" id="GO:0005634">
    <property type="term" value="C:nucleus"/>
    <property type="evidence" value="ECO:0007669"/>
    <property type="project" value="TreeGrafter"/>
</dbReference>
<dbReference type="GO" id="GO:0001522">
    <property type="term" value="P:pseudouridine synthesis"/>
    <property type="evidence" value="ECO:0007669"/>
    <property type="project" value="InterPro"/>
</dbReference>
<dbReference type="PIRSF" id="PIRSF037016">
    <property type="entry name" value="Pseudouridin_synth_euk_prd"/>
    <property type="match status" value="1"/>
</dbReference>
<protein>
    <recommendedName>
        <fullName evidence="5">TRUD domain-containing protein</fullName>
    </recommendedName>
</protein>
<dbReference type="PROSITE" id="PS50984">
    <property type="entry name" value="TRUD"/>
    <property type="match status" value="1"/>
</dbReference>
<accession>A0AAW1W3V3</accession>
<organism evidence="6 7">
    <name type="scientific">Rubus argutus</name>
    <name type="common">Southern blackberry</name>
    <dbReference type="NCBI Taxonomy" id="59490"/>
    <lineage>
        <taxon>Eukaryota</taxon>
        <taxon>Viridiplantae</taxon>
        <taxon>Streptophyta</taxon>
        <taxon>Embryophyta</taxon>
        <taxon>Tracheophyta</taxon>
        <taxon>Spermatophyta</taxon>
        <taxon>Magnoliopsida</taxon>
        <taxon>eudicotyledons</taxon>
        <taxon>Gunneridae</taxon>
        <taxon>Pentapetalae</taxon>
        <taxon>rosids</taxon>
        <taxon>fabids</taxon>
        <taxon>Rosales</taxon>
        <taxon>Rosaceae</taxon>
        <taxon>Rosoideae</taxon>
        <taxon>Rosoideae incertae sedis</taxon>
        <taxon>Rubus</taxon>
    </lineage>
</organism>
<name>A0AAW1W3V3_RUBAR</name>
<sequence length="706" mass="78502">MWLNPVSSCFPNLKPYYCSATPPPPLTTVTVLMAVKTTEESDVGISCYISQLPGFRGILKQRYSDFIVNEVDTEGNVVHLTNLEAPAEIVKENGTKTQDATSKDYTSEIEKFRSLAGPDDVERLEALINQINSGSEDSVMPIVLSPDYDKSHRTAVHNFVKENFKFLVTDAVDGPDASSKCIRVRLNTGGRNSKKRKERGDKPFDSRGSDDWSEHVGKFLRFHLYKENKDTQEALGIIGKMLGIQPRAFGFAGTKDKRAVSSQRVTVFKQFASRLAALNDRLIGIKVGDFCYVKEGLSLGQLLGNRFTITLRGVVADSEETIQASANALGKQGFVNYFGLQRFGSGSVPTHLIGASLLRGEWKTTAREYYKETNDIDGTLRKLPRHLVAERAILQCLKKCPGNYSQALKAIPRTLRMMYVHSYQSYLWNHAASMRVQKYGTDRVVVGDLVYCKGNETEKVTGIVSSECVDENANDENCDDSFDPSHLDDISQTNVPEARVNLVKAVTAEDIDNGNYTIDDIVLPLPGSRIIFPENDVAAVFHDLAMKDAISLTESVHNVKEFSITSVTGSYRRVFQRPMDFEWELLKYIDGNIPLVETDLDKFAKTMPVNVDKEDPTSVNEDGSLHDSIKQSECFASDIELQTRDNEVEHKGEKLPQSESLGGTNPQGTQMALKLSFTLPASCYATMAIRELLKTSTSVAFHKTLN</sequence>
<evidence type="ECO:0000256" key="3">
    <source>
        <dbReference type="ARBA" id="ARBA00023235"/>
    </source>
</evidence>
<feature type="compositionally biased region" description="Basic and acidic residues" evidence="4">
    <location>
        <begin position="646"/>
        <end position="656"/>
    </location>
</feature>
<feature type="compositionally biased region" description="Polar residues" evidence="4">
    <location>
        <begin position="657"/>
        <end position="667"/>
    </location>
</feature>
<dbReference type="Gene3D" id="3.30.2350.20">
    <property type="entry name" value="TruD, catalytic domain"/>
    <property type="match status" value="2"/>
</dbReference>
<feature type="compositionally biased region" description="Basic and acidic residues" evidence="4">
    <location>
        <begin position="198"/>
        <end position="211"/>
    </location>
</feature>
<feature type="region of interest" description="Disordered" evidence="4">
    <location>
        <begin position="188"/>
        <end position="211"/>
    </location>
</feature>
<evidence type="ECO:0000313" key="7">
    <source>
        <dbReference type="Proteomes" id="UP001457282"/>
    </source>
</evidence>
<comment type="caution">
    <text evidence="6">The sequence shown here is derived from an EMBL/GenBank/DDBJ whole genome shotgun (WGS) entry which is preliminary data.</text>
</comment>
<keyword evidence="7" id="KW-1185">Reference proteome</keyword>
<evidence type="ECO:0000259" key="5">
    <source>
        <dbReference type="PROSITE" id="PS50984"/>
    </source>
</evidence>
<dbReference type="SUPFAM" id="SSF55120">
    <property type="entry name" value="Pseudouridine synthase"/>
    <property type="match status" value="1"/>
</dbReference>
<dbReference type="FunFam" id="3.30.2350.20:FF:000006">
    <property type="entry name" value="Multisubstrate pseudouridine synthase 7"/>
    <property type="match status" value="1"/>
</dbReference>
<evidence type="ECO:0000256" key="2">
    <source>
        <dbReference type="ARBA" id="ARBA00022694"/>
    </source>
</evidence>
<dbReference type="Proteomes" id="UP001457282">
    <property type="component" value="Unassembled WGS sequence"/>
</dbReference>
<dbReference type="PROSITE" id="PS01268">
    <property type="entry name" value="UPF0024"/>
    <property type="match status" value="1"/>
</dbReference>
<proteinExistence type="inferred from homology"/>
<dbReference type="InterPro" id="IPR001656">
    <property type="entry name" value="PsdUridine_synth_TruD"/>
</dbReference>
<dbReference type="AlphaFoldDB" id="A0AAW1W3V3"/>
<gene>
    <name evidence="6" type="ORF">M0R45_028168</name>
</gene>
<dbReference type="Pfam" id="PF01142">
    <property type="entry name" value="TruD"/>
    <property type="match status" value="1"/>
</dbReference>